<dbReference type="CDD" id="cd00085">
    <property type="entry name" value="HNHc"/>
    <property type="match status" value="1"/>
</dbReference>
<sequence length="137" mass="15114">MNVLLHRDQHRCRFPGCTASRGLEAHHIRFWLHGGRTDVTNLLVLCERHHRLVHKRGFRITGTATEPRFYQPGGILIPEAGPPTEGTATALNSINAALVIDENSLTPTWGGERLDPTPLLLRLLPEPAPPQPADEAA</sequence>
<evidence type="ECO:0000259" key="1">
    <source>
        <dbReference type="SMART" id="SM00507"/>
    </source>
</evidence>
<dbReference type="InterPro" id="IPR003615">
    <property type="entry name" value="HNH_nuc"/>
</dbReference>
<dbReference type="Proteomes" id="UP001428817">
    <property type="component" value="Unassembled WGS sequence"/>
</dbReference>
<dbReference type="InterPro" id="IPR002711">
    <property type="entry name" value="HNH"/>
</dbReference>
<evidence type="ECO:0000313" key="3">
    <source>
        <dbReference type="Proteomes" id="UP001428817"/>
    </source>
</evidence>
<dbReference type="Pfam" id="PF01844">
    <property type="entry name" value="HNH"/>
    <property type="match status" value="1"/>
</dbReference>
<comment type="caution">
    <text evidence="2">The sequence shown here is derived from an EMBL/GenBank/DDBJ whole genome shotgun (WGS) entry which is preliminary data.</text>
</comment>
<reference evidence="3" key="1">
    <citation type="journal article" date="2019" name="Int. J. Syst. Evol. Microbiol.">
        <title>The Global Catalogue of Microorganisms (GCM) 10K type strain sequencing project: providing services to taxonomists for standard genome sequencing and annotation.</title>
        <authorList>
            <consortium name="The Broad Institute Genomics Platform"/>
            <consortium name="The Broad Institute Genome Sequencing Center for Infectious Disease"/>
            <person name="Wu L."/>
            <person name="Ma J."/>
        </authorList>
    </citation>
    <scope>NUCLEOTIDE SEQUENCE [LARGE SCALE GENOMIC DNA]</scope>
    <source>
        <strain evidence="3">JCM 18303</strain>
    </source>
</reference>
<proteinExistence type="predicted"/>
<name>A0ABP9R9W2_9PSEU</name>
<evidence type="ECO:0000313" key="2">
    <source>
        <dbReference type="EMBL" id="GAA5173216.1"/>
    </source>
</evidence>
<organism evidence="2 3">
    <name type="scientific">Pseudonocardia eucalypti</name>
    <dbReference type="NCBI Taxonomy" id="648755"/>
    <lineage>
        <taxon>Bacteria</taxon>
        <taxon>Bacillati</taxon>
        <taxon>Actinomycetota</taxon>
        <taxon>Actinomycetes</taxon>
        <taxon>Pseudonocardiales</taxon>
        <taxon>Pseudonocardiaceae</taxon>
        <taxon>Pseudonocardia</taxon>
    </lineage>
</organism>
<dbReference type="EMBL" id="BAABJP010000055">
    <property type="protein sequence ID" value="GAA5173216.1"/>
    <property type="molecule type" value="Genomic_DNA"/>
</dbReference>
<dbReference type="Gene3D" id="1.10.30.50">
    <property type="match status" value="1"/>
</dbReference>
<feature type="domain" description="HNH nuclease" evidence="1">
    <location>
        <begin position="1"/>
        <end position="51"/>
    </location>
</feature>
<accession>A0ABP9R9W2</accession>
<dbReference type="SMART" id="SM00507">
    <property type="entry name" value="HNHc"/>
    <property type="match status" value="1"/>
</dbReference>
<gene>
    <name evidence="2" type="ORF">GCM10023321_74270</name>
</gene>
<protein>
    <recommendedName>
        <fullName evidence="1">HNH nuclease domain-containing protein</fullName>
    </recommendedName>
</protein>
<keyword evidence="3" id="KW-1185">Reference proteome</keyword>